<evidence type="ECO:0008006" key="3">
    <source>
        <dbReference type="Google" id="ProtNLM"/>
    </source>
</evidence>
<name>A0A3P6AAD5_BRACM</name>
<dbReference type="EMBL" id="LS974619">
    <property type="protein sequence ID" value="CAG7885445.1"/>
    <property type="molecule type" value="Genomic_DNA"/>
</dbReference>
<evidence type="ECO:0000313" key="1">
    <source>
        <dbReference type="EMBL" id="CAG7885445.1"/>
    </source>
</evidence>
<protein>
    <recommendedName>
        <fullName evidence="3">Reverse transcriptase zinc-binding domain-containing protein</fullName>
    </recommendedName>
</protein>
<gene>
    <name evidence="2" type="ORF">BRAA03T15642Z</name>
    <name evidence="1" type="ORF">BRAPAZ1V2_A03P67880.2</name>
</gene>
<organism evidence="2">
    <name type="scientific">Brassica campestris</name>
    <name type="common">Field mustard</name>
    <dbReference type="NCBI Taxonomy" id="3711"/>
    <lineage>
        <taxon>Eukaryota</taxon>
        <taxon>Viridiplantae</taxon>
        <taxon>Streptophyta</taxon>
        <taxon>Embryophyta</taxon>
        <taxon>Tracheophyta</taxon>
        <taxon>Spermatophyta</taxon>
        <taxon>Magnoliopsida</taxon>
        <taxon>eudicotyledons</taxon>
        <taxon>Gunneridae</taxon>
        <taxon>Pentapetalae</taxon>
        <taxon>rosids</taxon>
        <taxon>malvids</taxon>
        <taxon>Brassicales</taxon>
        <taxon>Brassicaceae</taxon>
        <taxon>Brassiceae</taxon>
        <taxon>Brassica</taxon>
    </lineage>
</organism>
<accession>A0A3P6AAD5</accession>
<dbReference type="Proteomes" id="UP000694005">
    <property type="component" value="Chromosome A03"/>
</dbReference>
<feature type="non-terminal residue" evidence="2">
    <location>
        <position position="1"/>
    </location>
</feature>
<evidence type="ECO:0000313" key="2">
    <source>
        <dbReference type="EMBL" id="VDC84424.1"/>
    </source>
</evidence>
<dbReference type="EMBL" id="LR031572">
    <property type="protein sequence ID" value="VDC84424.1"/>
    <property type="molecule type" value="Genomic_DNA"/>
</dbReference>
<dbReference type="PANTHER" id="PTHR33116">
    <property type="entry name" value="REVERSE TRANSCRIPTASE ZINC-BINDING DOMAIN-CONTAINING PROTEIN-RELATED-RELATED"/>
    <property type="match status" value="1"/>
</dbReference>
<dbReference type="PANTHER" id="PTHR33116:SF80">
    <property type="entry name" value="REVERSE TRANSCRIPTASE ZINC-BINDING DOMAIN-CONTAINING PROTEIN"/>
    <property type="match status" value="1"/>
</dbReference>
<reference evidence="2" key="1">
    <citation type="submission" date="2018-11" db="EMBL/GenBank/DDBJ databases">
        <authorList>
            <consortium name="Genoscope - CEA"/>
            <person name="William W."/>
        </authorList>
    </citation>
    <scope>NUCLEOTIDE SEQUENCE</scope>
</reference>
<proteinExistence type="predicted"/>
<sequence length="105" mass="11933">LLLINTVISGITNFWCATFTLPKFCIKLINSLCGAYLWKGTVERHHSARVAWDQITHAKDKGGLGVRDFLSWNKAASIKLIWMLFFSSESIWVAWFKDTVLSANL</sequence>
<dbReference type="AlphaFoldDB" id="A0A3P6AAD5"/>
<dbReference type="Gramene" id="A03p67880.2_BraZ1">
    <property type="protein sequence ID" value="A03p67880.2_BraZ1.CDS.1"/>
    <property type="gene ID" value="A03g67880.2_BraZ1"/>
</dbReference>